<dbReference type="PANTHER" id="PTHR14732:SF0">
    <property type="entry name" value="RNA POLYMERASE II SUBUNIT B1 CTD PHOSPHATASE RPAP2-RELATED"/>
    <property type="match status" value="1"/>
</dbReference>
<evidence type="ECO:0000256" key="6">
    <source>
        <dbReference type="ARBA" id="ARBA00022833"/>
    </source>
</evidence>
<evidence type="ECO:0000256" key="9">
    <source>
        <dbReference type="ARBA" id="ARBA00047761"/>
    </source>
</evidence>
<evidence type="ECO:0000259" key="14">
    <source>
        <dbReference type="PROSITE" id="PS51479"/>
    </source>
</evidence>
<dbReference type="GO" id="GO:0005737">
    <property type="term" value="C:cytoplasm"/>
    <property type="evidence" value="ECO:0007669"/>
    <property type="project" value="TreeGrafter"/>
</dbReference>
<protein>
    <recommendedName>
        <fullName evidence="12">RNA polymerase II subunit B1 CTD phosphatase RPAP2 homolog</fullName>
        <ecNumber evidence="12">3.1.3.16</ecNumber>
    </recommendedName>
</protein>
<dbReference type="InterPro" id="IPR039693">
    <property type="entry name" value="Rtr1/RPAP2"/>
</dbReference>
<comment type="caution">
    <text evidence="15">The sequence shown here is derived from an EMBL/GenBank/DDBJ whole genome shotgun (WGS) entry which is preliminary data.</text>
</comment>
<dbReference type="PANTHER" id="PTHR14732">
    <property type="entry name" value="RNA POLYMERASE II SUBUNIT B1 CTD PHOSPHATASE RPAP2-RELATED"/>
    <property type="match status" value="1"/>
</dbReference>
<evidence type="ECO:0000256" key="8">
    <source>
        <dbReference type="ARBA" id="ARBA00023242"/>
    </source>
</evidence>
<feature type="compositionally biased region" description="Polar residues" evidence="13">
    <location>
        <begin position="205"/>
        <end position="214"/>
    </location>
</feature>
<dbReference type="GO" id="GO:0008270">
    <property type="term" value="F:zinc ion binding"/>
    <property type="evidence" value="ECO:0007669"/>
    <property type="project" value="UniProtKB-KW"/>
</dbReference>
<dbReference type="InterPro" id="IPR007308">
    <property type="entry name" value="Rtr1/RPAP2_dom"/>
</dbReference>
<accession>A0AAV4IYX0</accession>
<feature type="compositionally biased region" description="Polar residues" evidence="13">
    <location>
        <begin position="379"/>
        <end position="394"/>
    </location>
</feature>
<organism evidence="15 16">
    <name type="scientific">Elysia marginata</name>
    <dbReference type="NCBI Taxonomy" id="1093978"/>
    <lineage>
        <taxon>Eukaryota</taxon>
        <taxon>Metazoa</taxon>
        <taxon>Spiralia</taxon>
        <taxon>Lophotrochozoa</taxon>
        <taxon>Mollusca</taxon>
        <taxon>Gastropoda</taxon>
        <taxon>Heterobranchia</taxon>
        <taxon>Euthyneura</taxon>
        <taxon>Panpulmonata</taxon>
        <taxon>Sacoglossa</taxon>
        <taxon>Placobranchoidea</taxon>
        <taxon>Plakobranchidae</taxon>
        <taxon>Elysia</taxon>
    </lineage>
</organism>
<evidence type="ECO:0000256" key="12">
    <source>
        <dbReference type="RuleBase" id="RU367080"/>
    </source>
</evidence>
<keyword evidence="6 12" id="KW-0862">Zinc</keyword>
<keyword evidence="3 12" id="KW-0479">Metal-binding</keyword>
<reference evidence="15 16" key="1">
    <citation type="journal article" date="2021" name="Elife">
        <title>Chloroplast acquisition without the gene transfer in kleptoplastic sea slugs, Plakobranchus ocellatus.</title>
        <authorList>
            <person name="Maeda T."/>
            <person name="Takahashi S."/>
            <person name="Yoshida T."/>
            <person name="Shimamura S."/>
            <person name="Takaki Y."/>
            <person name="Nagai Y."/>
            <person name="Toyoda A."/>
            <person name="Suzuki Y."/>
            <person name="Arimoto A."/>
            <person name="Ishii H."/>
            <person name="Satoh N."/>
            <person name="Nishiyama T."/>
            <person name="Hasebe M."/>
            <person name="Maruyama T."/>
            <person name="Minagawa J."/>
            <person name="Obokata J."/>
            <person name="Shigenobu S."/>
        </authorList>
    </citation>
    <scope>NUCLEOTIDE SEQUENCE [LARGE SCALE GENOMIC DNA]</scope>
</reference>
<keyword evidence="5 12" id="KW-0378">Hydrolase</keyword>
<dbReference type="Gene3D" id="1.25.40.820">
    <property type="match status" value="1"/>
</dbReference>
<evidence type="ECO:0000256" key="13">
    <source>
        <dbReference type="SAM" id="MobiDB-lite"/>
    </source>
</evidence>
<feature type="region of interest" description="Disordered" evidence="13">
    <location>
        <begin position="378"/>
        <end position="450"/>
    </location>
</feature>
<evidence type="ECO:0000256" key="5">
    <source>
        <dbReference type="ARBA" id="ARBA00022801"/>
    </source>
</evidence>
<dbReference type="EC" id="3.1.3.16" evidence="12"/>
<feature type="compositionally biased region" description="Basic and acidic residues" evidence="13">
    <location>
        <begin position="226"/>
        <end position="235"/>
    </location>
</feature>
<feature type="region of interest" description="Disordered" evidence="13">
    <location>
        <begin position="326"/>
        <end position="352"/>
    </location>
</feature>
<comment type="similarity">
    <text evidence="2 11 12">Belongs to the RPAP2 family.</text>
</comment>
<comment type="function">
    <text evidence="12">Putative RNA polymerase II subunit B1 C-terminal domain (CTD) phosphatase involved in RNA polymerase II transcription regulation.</text>
</comment>
<dbReference type="Pfam" id="PF04181">
    <property type="entry name" value="RPAP2_Rtr1"/>
    <property type="match status" value="1"/>
</dbReference>
<feature type="compositionally biased region" description="Basic and acidic residues" evidence="13">
    <location>
        <begin position="326"/>
        <end position="338"/>
    </location>
</feature>
<feature type="region of interest" description="Disordered" evidence="13">
    <location>
        <begin position="183"/>
        <end position="214"/>
    </location>
</feature>
<feature type="region of interest" description="Disordered" evidence="13">
    <location>
        <begin position="226"/>
        <end position="273"/>
    </location>
</feature>
<proteinExistence type="inferred from homology"/>
<feature type="compositionally biased region" description="Low complexity" evidence="13">
    <location>
        <begin position="189"/>
        <end position="198"/>
    </location>
</feature>
<comment type="subcellular location">
    <subcellularLocation>
        <location evidence="1 12">Nucleus</location>
    </subcellularLocation>
</comment>
<comment type="catalytic activity">
    <reaction evidence="9 12">
        <text>O-phospho-L-seryl-[protein] + H2O = L-seryl-[protein] + phosphate</text>
        <dbReference type="Rhea" id="RHEA:20629"/>
        <dbReference type="Rhea" id="RHEA-COMP:9863"/>
        <dbReference type="Rhea" id="RHEA-COMP:11604"/>
        <dbReference type="ChEBI" id="CHEBI:15377"/>
        <dbReference type="ChEBI" id="CHEBI:29999"/>
        <dbReference type="ChEBI" id="CHEBI:43474"/>
        <dbReference type="ChEBI" id="CHEBI:83421"/>
        <dbReference type="EC" id="3.1.3.16"/>
    </reaction>
</comment>
<feature type="compositionally biased region" description="Polar residues" evidence="13">
    <location>
        <begin position="414"/>
        <end position="442"/>
    </location>
</feature>
<keyword evidence="16" id="KW-1185">Reference proteome</keyword>
<evidence type="ECO:0000256" key="7">
    <source>
        <dbReference type="ARBA" id="ARBA00022912"/>
    </source>
</evidence>
<dbReference type="AlphaFoldDB" id="A0AAV4IYX0"/>
<sequence length="642" mass="71737">MGLYNINLLFFPSIDINSKKLENIERTVRTRVECEERAFRIVNKLIDGYVAGAYLVECGRLISKEHYNDIVEERAISRLCGYPVCSNILGKTPNKKYHVSTKTNKVYEISERKNFCSNQCFKASRHFLAQIPDSPLWMRDKEQLPTINLLEHDSIKGIVGDEVIGSNPKQILKDELDSLEDLDKKTSTSKKISSVSKSRPAAFMSSDSRNVSVQRETDIPLMRENTCDKSTRPVDGDNAVKTSQSVIVTENTPSDSTSMGEKNNSDTRKGGFKSISGSCESDLFLLGQKFDQLTTDSGPQNENQTLEKENVAAEELSVFSPSIESTKMHQVEHSESNRTIETPARENPSSKMDQLKALLSKRKNVLLKMADVQVVEHNQPANDVSLKNSQSPTTAADHLSSLSKKEEEPVGHKASNTTVYRLQPQVGNSNNTRYSAHASTENSSHEVKTSGKKSPLVHVCDILKTWMSPETFCYLSTNPNSETHSLLRFSDPHVQQGYGSLCHRLAAQEKQLEVLLGGSLDGDVETEKAFRPSKPVPDYKALQEETEAYTLNVMEFITGKKPTAQKKKDKSTTEDSTICLPTVDTYDQHQIRVRIVMDCLDKSLPDVLMPLSLCIQDVAGPVRELVQTCRSVYISRASCRIE</sequence>
<evidence type="ECO:0000256" key="4">
    <source>
        <dbReference type="ARBA" id="ARBA00022771"/>
    </source>
</evidence>
<dbReference type="EMBL" id="BMAT01002830">
    <property type="protein sequence ID" value="GFS15205.1"/>
    <property type="molecule type" value="Genomic_DNA"/>
</dbReference>
<evidence type="ECO:0000256" key="3">
    <source>
        <dbReference type="ARBA" id="ARBA00022723"/>
    </source>
</evidence>
<dbReference type="GO" id="GO:0008420">
    <property type="term" value="F:RNA polymerase II CTD heptapeptide repeat phosphatase activity"/>
    <property type="evidence" value="ECO:0007669"/>
    <property type="project" value="UniProtKB-UniRule"/>
</dbReference>
<dbReference type="InterPro" id="IPR038534">
    <property type="entry name" value="Rtr1/RPAP2_sf"/>
</dbReference>
<evidence type="ECO:0000256" key="2">
    <source>
        <dbReference type="ARBA" id="ARBA00005676"/>
    </source>
</evidence>
<dbReference type="GO" id="GO:0043175">
    <property type="term" value="F:RNA polymerase core enzyme binding"/>
    <property type="evidence" value="ECO:0007669"/>
    <property type="project" value="UniProtKB-UniRule"/>
</dbReference>
<feature type="domain" description="RTR1-type" evidence="14">
    <location>
        <begin position="57"/>
        <end position="140"/>
    </location>
</feature>
<evidence type="ECO:0000313" key="15">
    <source>
        <dbReference type="EMBL" id="GFS15205.1"/>
    </source>
</evidence>
<dbReference type="GO" id="GO:0005634">
    <property type="term" value="C:nucleus"/>
    <property type="evidence" value="ECO:0007669"/>
    <property type="project" value="UniProtKB-SubCell"/>
</dbReference>
<feature type="compositionally biased region" description="Polar residues" evidence="13">
    <location>
        <begin position="240"/>
        <end position="262"/>
    </location>
</feature>
<gene>
    <name evidence="15" type="ORF">ElyMa_001443400</name>
</gene>
<evidence type="ECO:0000256" key="1">
    <source>
        <dbReference type="ARBA" id="ARBA00004123"/>
    </source>
</evidence>
<evidence type="ECO:0000256" key="11">
    <source>
        <dbReference type="PROSITE-ProRule" id="PRU00812"/>
    </source>
</evidence>
<keyword evidence="4 12" id="KW-0863">Zinc-finger</keyword>
<dbReference type="Proteomes" id="UP000762676">
    <property type="component" value="Unassembled WGS sequence"/>
</dbReference>
<evidence type="ECO:0000256" key="10">
    <source>
        <dbReference type="ARBA" id="ARBA00048336"/>
    </source>
</evidence>
<keyword evidence="7 12" id="KW-0904">Protein phosphatase</keyword>
<dbReference type="PROSITE" id="PS51479">
    <property type="entry name" value="ZF_RTR1"/>
    <property type="match status" value="1"/>
</dbReference>
<comment type="catalytic activity">
    <reaction evidence="10 12">
        <text>O-phospho-L-threonyl-[protein] + H2O = L-threonyl-[protein] + phosphate</text>
        <dbReference type="Rhea" id="RHEA:47004"/>
        <dbReference type="Rhea" id="RHEA-COMP:11060"/>
        <dbReference type="Rhea" id="RHEA-COMP:11605"/>
        <dbReference type="ChEBI" id="CHEBI:15377"/>
        <dbReference type="ChEBI" id="CHEBI:30013"/>
        <dbReference type="ChEBI" id="CHEBI:43474"/>
        <dbReference type="ChEBI" id="CHEBI:61977"/>
        <dbReference type="EC" id="3.1.3.16"/>
    </reaction>
</comment>
<evidence type="ECO:0000313" key="16">
    <source>
        <dbReference type="Proteomes" id="UP000762676"/>
    </source>
</evidence>
<name>A0AAV4IYX0_9GAST</name>
<keyword evidence="8 12" id="KW-0539">Nucleus</keyword>